<dbReference type="EMBL" id="FRBX01000010">
    <property type="protein sequence ID" value="SHN21984.1"/>
    <property type="molecule type" value="Genomic_DNA"/>
</dbReference>
<sequence length="31" mass="3657">MTGTVTIIIADVFLNYKFFEFFNVLVKEEEV</sequence>
<organism evidence="1 2">
    <name type="scientific">Flavobacterium pectinovorum</name>
    <dbReference type="NCBI Taxonomy" id="29533"/>
    <lineage>
        <taxon>Bacteria</taxon>
        <taxon>Pseudomonadati</taxon>
        <taxon>Bacteroidota</taxon>
        <taxon>Flavobacteriia</taxon>
        <taxon>Flavobacteriales</taxon>
        <taxon>Flavobacteriaceae</taxon>
        <taxon>Flavobacterium</taxon>
    </lineage>
</organism>
<gene>
    <name evidence="1" type="ORF">SAMN05444387_4748</name>
</gene>
<evidence type="ECO:0000313" key="1">
    <source>
        <dbReference type="EMBL" id="SHN21984.1"/>
    </source>
</evidence>
<evidence type="ECO:0000313" key="2">
    <source>
        <dbReference type="Proteomes" id="UP000184216"/>
    </source>
</evidence>
<proteinExistence type="predicted"/>
<accession>A0ABY1JA43</accession>
<protein>
    <submittedName>
        <fullName evidence="1">Uncharacterized protein</fullName>
    </submittedName>
</protein>
<reference evidence="1 2" key="1">
    <citation type="submission" date="2016-11" db="EMBL/GenBank/DDBJ databases">
        <authorList>
            <person name="Varghese N."/>
            <person name="Submissions S."/>
        </authorList>
    </citation>
    <scope>NUCLEOTIDE SEQUENCE [LARGE SCALE GENOMIC DNA]</scope>
    <source>
        <strain evidence="1 2">DSM 6368</strain>
    </source>
</reference>
<comment type="caution">
    <text evidence="1">The sequence shown here is derived from an EMBL/GenBank/DDBJ whole genome shotgun (WGS) entry which is preliminary data.</text>
</comment>
<keyword evidence="2" id="KW-1185">Reference proteome</keyword>
<name>A0ABY1JA43_9FLAO</name>
<dbReference type="Proteomes" id="UP000184216">
    <property type="component" value="Unassembled WGS sequence"/>
</dbReference>